<evidence type="ECO:0000313" key="2">
    <source>
        <dbReference type="Proteomes" id="UP000292702"/>
    </source>
</evidence>
<name>A0A4R0RAW1_9APHY</name>
<protein>
    <submittedName>
        <fullName evidence="1">Uncharacterized protein</fullName>
    </submittedName>
</protein>
<organism evidence="1 2">
    <name type="scientific">Steccherinum ochraceum</name>
    <dbReference type="NCBI Taxonomy" id="92696"/>
    <lineage>
        <taxon>Eukaryota</taxon>
        <taxon>Fungi</taxon>
        <taxon>Dikarya</taxon>
        <taxon>Basidiomycota</taxon>
        <taxon>Agaricomycotina</taxon>
        <taxon>Agaricomycetes</taxon>
        <taxon>Polyporales</taxon>
        <taxon>Steccherinaceae</taxon>
        <taxon>Steccherinum</taxon>
    </lineage>
</organism>
<dbReference type="Proteomes" id="UP000292702">
    <property type="component" value="Unassembled WGS sequence"/>
</dbReference>
<dbReference type="EMBL" id="RWJN01000550">
    <property type="protein sequence ID" value="TCD60748.1"/>
    <property type="molecule type" value="Genomic_DNA"/>
</dbReference>
<dbReference type="OrthoDB" id="2803449at2759"/>
<comment type="caution">
    <text evidence="1">The sequence shown here is derived from an EMBL/GenBank/DDBJ whole genome shotgun (WGS) entry which is preliminary data.</text>
</comment>
<accession>A0A4R0RAW1</accession>
<evidence type="ECO:0000313" key="1">
    <source>
        <dbReference type="EMBL" id="TCD60748.1"/>
    </source>
</evidence>
<sequence>MKTKHSIEEWVDGTQRKRKNMQQFVNALCKYPGIIPTACNPLSVLFMTTLDAFMRAWRTWLRPSLQERNVPNVLEWDPEAIFRHLMSASITPEEAELTEIETDAISAASPQSPPVTVAVEEAVMESAPVAFYPPTVERPPNPPLTFDIGWTNMPVPLRTIILQSWRFANMKLDQSRYAHNPKAPGAQRIPMRDLPVQELSVGNCPRCRHLPPEQQCVQEMRMEKRSDAEMAALDGGVVTWAEEHDRLPPKGLHGAQNNTKYYTPKELGLRVIEPDEAIIDRCKRQIVRVIDAKSGEHVGGVVYNMFHPETLEEMQDSHARAATGTSVKRGALLQAWQYGDMYAWGFRQPQGGRPGDGYTTYGSTKAENIQDMKNLFDIGCDSECMLQMLRVCDPAAFTKIRQVTREAELHRVGTGGTTSYYCKNYMSCIHGDTEAAISMSSQLGLDVAHEDEFDFAFVEYGVVFRTVVNCGWWFDASKKHASVIPRHSTVKKYGKKSMSSGIHITIRKKDMERAAHLSKVMDRYGKRRALWREKM</sequence>
<gene>
    <name evidence="1" type="ORF">EIP91_009601</name>
</gene>
<keyword evidence="2" id="KW-1185">Reference proteome</keyword>
<dbReference type="AlphaFoldDB" id="A0A4R0RAW1"/>
<proteinExistence type="predicted"/>
<reference evidence="1 2" key="1">
    <citation type="submission" date="2018-11" db="EMBL/GenBank/DDBJ databases">
        <title>Genome assembly of Steccherinum ochraceum LE-BIN_3174, the white-rot fungus of the Steccherinaceae family (The Residual Polyporoid clade, Polyporales, Basidiomycota).</title>
        <authorList>
            <person name="Fedorova T.V."/>
            <person name="Glazunova O.A."/>
            <person name="Landesman E.O."/>
            <person name="Moiseenko K.V."/>
            <person name="Psurtseva N.V."/>
            <person name="Savinova O.S."/>
            <person name="Shakhova N.V."/>
            <person name="Tyazhelova T.V."/>
            <person name="Vasina D.V."/>
        </authorList>
    </citation>
    <scope>NUCLEOTIDE SEQUENCE [LARGE SCALE GENOMIC DNA]</scope>
    <source>
        <strain evidence="1 2">LE-BIN_3174</strain>
    </source>
</reference>